<dbReference type="PANTHER" id="PTHR23426">
    <property type="entry name" value="FERREDOXIN/ADRENODOXIN"/>
    <property type="match status" value="1"/>
</dbReference>
<dbReference type="Proteomes" id="UP000321734">
    <property type="component" value="Unassembled WGS sequence"/>
</dbReference>
<comment type="caution">
    <text evidence="8">The sequence shown here is derived from an EMBL/GenBank/DDBJ whole genome shotgun (WGS) entry which is preliminary data.</text>
</comment>
<evidence type="ECO:0000313" key="8">
    <source>
        <dbReference type="EMBL" id="TXE09092.1"/>
    </source>
</evidence>
<dbReference type="GO" id="GO:0140647">
    <property type="term" value="P:P450-containing electron transport chain"/>
    <property type="evidence" value="ECO:0007669"/>
    <property type="project" value="InterPro"/>
</dbReference>
<keyword evidence="4" id="KW-0408">Iron</keyword>
<proteinExistence type="inferred from homology"/>
<dbReference type="PROSITE" id="PS51085">
    <property type="entry name" value="2FE2S_FER_2"/>
    <property type="match status" value="1"/>
</dbReference>
<keyword evidence="5" id="KW-0411">Iron-sulfur</keyword>
<comment type="similarity">
    <text evidence="1">Belongs to the adrenodoxin/putidaredoxin family.</text>
</comment>
<dbReference type="SUPFAM" id="SSF54292">
    <property type="entry name" value="2Fe-2S ferredoxin-like"/>
    <property type="match status" value="1"/>
</dbReference>
<comment type="cofactor">
    <cofactor evidence="6">
        <name>[2Fe-2S] cluster</name>
        <dbReference type="ChEBI" id="CHEBI:190135"/>
    </cofactor>
</comment>
<keyword evidence="2" id="KW-0001">2Fe-2S</keyword>
<dbReference type="InterPro" id="IPR001055">
    <property type="entry name" value="Adrenodoxin-like"/>
</dbReference>
<keyword evidence="9" id="KW-1185">Reference proteome</keyword>
<protein>
    <submittedName>
        <fullName evidence="8">(2Fe-2S)-binding protein</fullName>
    </submittedName>
</protein>
<evidence type="ECO:0000256" key="3">
    <source>
        <dbReference type="ARBA" id="ARBA00022723"/>
    </source>
</evidence>
<dbReference type="CDD" id="cd00207">
    <property type="entry name" value="fer2"/>
    <property type="match status" value="1"/>
</dbReference>
<dbReference type="InterPro" id="IPR036010">
    <property type="entry name" value="2Fe-2S_ferredoxin-like_sf"/>
</dbReference>
<dbReference type="PANTHER" id="PTHR23426:SF65">
    <property type="entry name" value="FERREDOXIN-2, MITOCHONDRIAL"/>
    <property type="match status" value="1"/>
</dbReference>
<gene>
    <name evidence="8" type="ORF">ES711_03935</name>
</gene>
<dbReference type="AlphaFoldDB" id="A0A5C7ATB9"/>
<dbReference type="Pfam" id="PF00111">
    <property type="entry name" value="Fer2"/>
    <property type="match status" value="1"/>
</dbReference>
<dbReference type="Gene3D" id="3.10.20.30">
    <property type="match status" value="1"/>
</dbReference>
<dbReference type="GO" id="GO:0009055">
    <property type="term" value="F:electron transfer activity"/>
    <property type="evidence" value="ECO:0007669"/>
    <property type="project" value="TreeGrafter"/>
</dbReference>
<evidence type="ECO:0000256" key="4">
    <source>
        <dbReference type="ARBA" id="ARBA00023004"/>
    </source>
</evidence>
<dbReference type="GO" id="GO:0051537">
    <property type="term" value="F:2 iron, 2 sulfur cluster binding"/>
    <property type="evidence" value="ECO:0007669"/>
    <property type="project" value="UniProtKB-KW"/>
</dbReference>
<sequence length="108" mass="12746">MRSENYDFTYIDEFCEAHKVEFKVNDYHSLMELLFDKCMEDWGDCKGRAWCGTCHIQILEGQLSQNMDSDEKDTLSKIEDTQENSRLACQIPINAELHKLVFKIMERT</sequence>
<dbReference type="OrthoDB" id="9799640at2"/>
<evidence type="ECO:0000256" key="1">
    <source>
        <dbReference type="ARBA" id="ARBA00010914"/>
    </source>
</evidence>
<dbReference type="InterPro" id="IPR001041">
    <property type="entry name" value="2Fe-2S_ferredoxin-type"/>
</dbReference>
<reference evidence="8 9" key="1">
    <citation type="submission" date="2019-08" db="EMBL/GenBank/DDBJ databases">
        <title>Genome sequence of Gelidibacter salicanalis IC162T.</title>
        <authorList>
            <person name="Bowman J.P."/>
        </authorList>
    </citation>
    <scope>NUCLEOTIDE SEQUENCE [LARGE SCALE GENOMIC DNA]</scope>
    <source>
        <strain evidence="8 9">IC162</strain>
    </source>
</reference>
<organism evidence="8 9">
    <name type="scientific">Gelidibacter salicanalis</name>
    <dbReference type="NCBI Taxonomy" id="291193"/>
    <lineage>
        <taxon>Bacteria</taxon>
        <taxon>Pseudomonadati</taxon>
        <taxon>Bacteroidota</taxon>
        <taxon>Flavobacteriia</taxon>
        <taxon>Flavobacteriales</taxon>
        <taxon>Flavobacteriaceae</taxon>
        <taxon>Gelidibacter</taxon>
    </lineage>
</organism>
<dbReference type="InterPro" id="IPR012675">
    <property type="entry name" value="Beta-grasp_dom_sf"/>
</dbReference>
<evidence type="ECO:0000256" key="6">
    <source>
        <dbReference type="ARBA" id="ARBA00034078"/>
    </source>
</evidence>
<accession>A0A5C7ATB9</accession>
<evidence type="ECO:0000256" key="2">
    <source>
        <dbReference type="ARBA" id="ARBA00022714"/>
    </source>
</evidence>
<evidence type="ECO:0000256" key="5">
    <source>
        <dbReference type="ARBA" id="ARBA00023014"/>
    </source>
</evidence>
<evidence type="ECO:0000259" key="7">
    <source>
        <dbReference type="PROSITE" id="PS51085"/>
    </source>
</evidence>
<dbReference type="EMBL" id="VORX01000002">
    <property type="protein sequence ID" value="TXE09092.1"/>
    <property type="molecule type" value="Genomic_DNA"/>
</dbReference>
<name>A0A5C7ATB9_9FLAO</name>
<keyword evidence="3" id="KW-0479">Metal-binding</keyword>
<feature type="domain" description="2Fe-2S ferredoxin-type" evidence="7">
    <location>
        <begin position="6"/>
        <end position="108"/>
    </location>
</feature>
<dbReference type="RefSeq" id="WP_146890305.1">
    <property type="nucleotide sequence ID" value="NZ_VORX01000002.1"/>
</dbReference>
<dbReference type="GO" id="GO:0046872">
    <property type="term" value="F:metal ion binding"/>
    <property type="evidence" value="ECO:0007669"/>
    <property type="project" value="UniProtKB-KW"/>
</dbReference>
<evidence type="ECO:0000313" key="9">
    <source>
        <dbReference type="Proteomes" id="UP000321734"/>
    </source>
</evidence>